<keyword evidence="8" id="KW-0694">RNA-binding</keyword>
<dbReference type="Gene3D" id="3.30.310.210">
    <property type="match status" value="2"/>
</dbReference>
<feature type="domain" description="RRM" evidence="10">
    <location>
        <begin position="320"/>
        <end position="395"/>
    </location>
</feature>
<dbReference type="CDD" id="cd22491">
    <property type="entry name" value="KH-I_IGF2BP2_rpt1"/>
    <property type="match status" value="1"/>
</dbReference>
<evidence type="ECO:0000313" key="11">
    <source>
        <dbReference type="EMBL" id="KAH0512621.1"/>
    </source>
</evidence>
<feature type="compositionally biased region" description="Basic and acidic residues" evidence="9">
    <location>
        <begin position="117"/>
        <end position="147"/>
    </location>
</feature>
<dbReference type="GO" id="GO:0010494">
    <property type="term" value="C:cytoplasmic stress granule"/>
    <property type="evidence" value="ECO:0007669"/>
    <property type="project" value="UniProtKB-SubCell"/>
</dbReference>
<dbReference type="InterPro" id="IPR000504">
    <property type="entry name" value="RRM_dom"/>
</dbReference>
<keyword evidence="4" id="KW-0813">Transport</keyword>
<dbReference type="PROSITE" id="PS50084">
    <property type="entry name" value="KH_TYPE_1"/>
    <property type="match status" value="4"/>
</dbReference>
<evidence type="ECO:0000313" key="12">
    <source>
        <dbReference type="Proteomes" id="UP000710432"/>
    </source>
</evidence>
<feature type="compositionally biased region" description="Low complexity" evidence="9">
    <location>
        <begin position="153"/>
        <end position="179"/>
    </location>
</feature>
<comment type="similarity">
    <text evidence="3">Belongs to the RRM IMP/VICKZ family.</text>
</comment>
<dbReference type="InterPro" id="IPR036612">
    <property type="entry name" value="KH_dom_type_1_sf"/>
</dbReference>
<keyword evidence="5" id="KW-0677">Repeat</keyword>
<feature type="domain" description="RRM" evidence="10">
    <location>
        <begin position="214"/>
        <end position="281"/>
    </location>
</feature>
<evidence type="ECO:0000256" key="1">
    <source>
        <dbReference type="ARBA" id="ARBA00004201"/>
    </source>
</evidence>
<feature type="compositionally biased region" description="Low complexity" evidence="9">
    <location>
        <begin position="192"/>
        <end position="207"/>
    </location>
</feature>
<dbReference type="CDD" id="cd22494">
    <property type="entry name" value="KH-I_IGF2BP2_rpt2"/>
    <property type="match status" value="1"/>
</dbReference>
<name>A0A8J6GFV2_MICOH</name>
<dbReference type="Gene3D" id="3.30.70.330">
    <property type="match status" value="2"/>
</dbReference>
<reference evidence="11" key="1">
    <citation type="submission" date="2020-03" db="EMBL/GenBank/DDBJ databases">
        <title>Studies in the Genomics of Life Span.</title>
        <authorList>
            <person name="Glass D."/>
        </authorList>
    </citation>
    <scope>NUCLEOTIDE SEQUENCE</scope>
    <source>
        <strain evidence="11">LTLLF</strain>
        <tissue evidence="11">Muscle</tissue>
    </source>
</reference>
<protein>
    <submittedName>
        <fullName evidence="11">Insulin-like growth factor 2 mRNA-binding protein 2</fullName>
    </submittedName>
</protein>
<dbReference type="AlphaFoldDB" id="A0A8J6GFV2"/>
<dbReference type="GO" id="GO:0051028">
    <property type="term" value="P:mRNA transport"/>
    <property type="evidence" value="ECO:0007669"/>
    <property type="project" value="UniProtKB-KW"/>
</dbReference>
<feature type="region of interest" description="Disordered" evidence="9">
    <location>
        <begin position="91"/>
        <end position="207"/>
    </location>
</feature>
<dbReference type="InterPro" id="IPR004087">
    <property type="entry name" value="KH_dom"/>
</dbReference>
<dbReference type="SUPFAM" id="SSF54928">
    <property type="entry name" value="RNA-binding domain, RBD"/>
    <property type="match status" value="1"/>
</dbReference>
<evidence type="ECO:0000256" key="7">
    <source>
        <dbReference type="ARBA" id="ARBA00022845"/>
    </source>
</evidence>
<dbReference type="GO" id="GO:0000932">
    <property type="term" value="C:P-body"/>
    <property type="evidence" value="ECO:0007669"/>
    <property type="project" value="UniProtKB-SubCell"/>
</dbReference>
<dbReference type="Pfam" id="PF00013">
    <property type="entry name" value="KH_1"/>
    <property type="match status" value="4"/>
</dbReference>
<dbReference type="Proteomes" id="UP000710432">
    <property type="component" value="Unassembled WGS sequence"/>
</dbReference>
<dbReference type="SMART" id="SM00360">
    <property type="entry name" value="RRM"/>
    <property type="match status" value="2"/>
</dbReference>
<dbReference type="InterPro" id="IPR004088">
    <property type="entry name" value="KH_dom_type_1"/>
</dbReference>
<evidence type="ECO:0000256" key="8">
    <source>
        <dbReference type="PROSITE-ProRule" id="PRU00176"/>
    </source>
</evidence>
<dbReference type="EMBL" id="JAATJU010021873">
    <property type="protein sequence ID" value="KAH0512621.1"/>
    <property type="molecule type" value="Genomic_DNA"/>
</dbReference>
<dbReference type="Pfam" id="PF00076">
    <property type="entry name" value="RRM_1"/>
    <property type="match status" value="2"/>
</dbReference>
<organism evidence="11 12">
    <name type="scientific">Microtus ochrogaster</name>
    <name type="common">Prairie vole</name>
    <dbReference type="NCBI Taxonomy" id="79684"/>
    <lineage>
        <taxon>Eukaryota</taxon>
        <taxon>Metazoa</taxon>
        <taxon>Chordata</taxon>
        <taxon>Craniata</taxon>
        <taxon>Vertebrata</taxon>
        <taxon>Euteleostomi</taxon>
        <taxon>Mammalia</taxon>
        <taxon>Eutheria</taxon>
        <taxon>Euarchontoglires</taxon>
        <taxon>Glires</taxon>
        <taxon>Rodentia</taxon>
        <taxon>Myomorpha</taxon>
        <taxon>Muroidea</taxon>
        <taxon>Cricetidae</taxon>
        <taxon>Arvicolinae</taxon>
        <taxon>Microtus</taxon>
    </lineage>
</organism>
<dbReference type="InterPro" id="IPR035979">
    <property type="entry name" value="RBD_domain_sf"/>
</dbReference>
<dbReference type="PANTHER" id="PTHR10288">
    <property type="entry name" value="KH DOMAIN CONTAINING RNA BINDING PROTEIN"/>
    <property type="match status" value="1"/>
</dbReference>
<accession>A0A8J6GFV2</accession>
<dbReference type="Gene3D" id="3.30.1370.10">
    <property type="entry name" value="K Homology domain, type 1"/>
    <property type="match status" value="2"/>
</dbReference>
<feature type="region of interest" description="Disordered" evidence="9">
    <location>
        <begin position="1"/>
        <end position="26"/>
    </location>
</feature>
<evidence type="ECO:0000259" key="10">
    <source>
        <dbReference type="PROSITE" id="PS50102"/>
    </source>
</evidence>
<dbReference type="CDD" id="cd22500">
    <property type="entry name" value="KH-I_IGF2BP2_rpt4"/>
    <property type="match status" value="1"/>
</dbReference>
<comment type="caution">
    <text evidence="11">The sequence shown here is derived from an EMBL/GenBank/DDBJ whole genome shotgun (WGS) entry which is preliminary data.</text>
</comment>
<evidence type="ECO:0000256" key="6">
    <source>
        <dbReference type="ARBA" id="ARBA00022816"/>
    </source>
</evidence>
<dbReference type="FunFam" id="3.30.1370.10:FF:000026">
    <property type="entry name" value="Insulin-like growth factor 2 mRNA-binding protein 3"/>
    <property type="match status" value="1"/>
</dbReference>
<feature type="compositionally biased region" description="Basic and acidic residues" evidence="9">
    <location>
        <begin position="408"/>
        <end position="419"/>
    </location>
</feature>
<evidence type="ECO:0000256" key="5">
    <source>
        <dbReference type="ARBA" id="ARBA00022737"/>
    </source>
</evidence>
<dbReference type="SMART" id="SM00322">
    <property type="entry name" value="KH"/>
    <property type="match status" value="4"/>
</dbReference>
<keyword evidence="6" id="KW-0509">mRNA transport</keyword>
<comment type="subcellular location">
    <subcellularLocation>
        <location evidence="1">Cytoplasm</location>
        <location evidence="1">P-body</location>
    </subcellularLocation>
    <subcellularLocation>
        <location evidence="2">Cytoplasm</location>
        <location evidence="2">Stress granule</location>
    </subcellularLocation>
</comment>
<dbReference type="GO" id="GO:0003730">
    <property type="term" value="F:mRNA 3'-UTR binding"/>
    <property type="evidence" value="ECO:0007669"/>
    <property type="project" value="UniProtKB-ARBA"/>
</dbReference>
<dbReference type="GO" id="GO:0006417">
    <property type="term" value="P:regulation of translation"/>
    <property type="evidence" value="ECO:0007669"/>
    <property type="project" value="UniProtKB-KW"/>
</dbReference>
<sequence length="874" mass="94389">MRPLLQEPGSQRVSGSAHGSGRAGEKLSAVACASHLAVHFTGRTPAPVHLAHTPPTPPLLLPPARRHAKPLPVGSSLGSPPLPPVRRAAWGAPNHRSARSGTGWARTLGGAHAGPTLRREGCVARRRPDTGRQSERFVREPARDSAPRRQPRRVPASASAPGRAGPAAVGGARLRARVGAGAGSGGERRAAEAAGAPGAGPGEPRALGKTRMMNKLYIGNLSPAVTADDLRQLFGDRKLPLAGQVLLKSGYAFVDYPDQNWAIRAIETLSARDREDLGRPMDAFSQPGTVKTQAGLWTPSARDCEDLGRPVDAFSPGLSRKIQIRNIPPHLQWEVLDGLLAECGTVENVEQVNTDTETAVVNVTYTTREEAKIAIEKLSGHQFENYSFKISYIPDEEVNSSSPPQRVQHGDHSSREQGHSPRNSSQARQIDFPLRILVPTQFVGAIIGKEGLTIKNITKQTQSRVDIHRKENSGAAEKPVTIHATPEGTSEACRMILEIMQKEADETKLAEDVPLKILAHNGLVGRLIGKEGRNLKKIEHETGTKITISSLQDLSIYNPERTITVKGTIDACANAEIEIMKKLREAFENDMLAVNQQANLIPGLNLSALGIFSTGLSVLPPPAGPRGGPPSVPYHPFATHSGYFSSLYPHHHFGPFPHHHSYPEQETVNLFIPTQAVGAIIGKKGAHIKQLARFAGASIKIAPAEGPDVSERMVIITGPPEAQFKVSAKDHAGVEVSLWQPRVHLPSGSSLLLCALPSVYGEAQGRIFGKLKEENFFNPKEEVKLEAHIRVPSSTAGRVIGKGGKTVNELQNLTSAEVIVPRDQTPDENAEVIVRIIGHFFASQTAQRKIREIVQQVKQQEQKYPQGVASQRSK</sequence>
<evidence type="ECO:0000256" key="3">
    <source>
        <dbReference type="ARBA" id="ARBA00009094"/>
    </source>
</evidence>
<dbReference type="SUPFAM" id="SSF54791">
    <property type="entry name" value="Eukaryotic type KH-domain (KH-domain type I)"/>
    <property type="match status" value="4"/>
</dbReference>
<dbReference type="PROSITE" id="PS50102">
    <property type="entry name" value="RRM"/>
    <property type="match status" value="2"/>
</dbReference>
<dbReference type="InterPro" id="IPR012677">
    <property type="entry name" value="Nucleotide-bd_a/b_plait_sf"/>
</dbReference>
<dbReference type="CDD" id="cd12629">
    <property type="entry name" value="RRM2_IGF2BP2"/>
    <property type="match status" value="1"/>
</dbReference>
<feature type="region of interest" description="Disordered" evidence="9">
    <location>
        <begin position="395"/>
        <end position="428"/>
    </location>
</feature>
<keyword evidence="7" id="KW-0810">Translation regulation</keyword>
<evidence type="ECO:0000256" key="2">
    <source>
        <dbReference type="ARBA" id="ARBA00004210"/>
    </source>
</evidence>
<evidence type="ECO:0000256" key="9">
    <source>
        <dbReference type="SAM" id="MobiDB-lite"/>
    </source>
</evidence>
<dbReference type="FunFam" id="3.30.1370.10:FF:000027">
    <property type="entry name" value="insulin-like growth factor 2 mRNA-binding protein 3 isoform X1"/>
    <property type="match status" value="1"/>
</dbReference>
<proteinExistence type="inferred from homology"/>
<gene>
    <name evidence="11" type="ORF">LTLLF_144090</name>
</gene>
<evidence type="ECO:0000256" key="4">
    <source>
        <dbReference type="ARBA" id="ARBA00022448"/>
    </source>
</evidence>